<dbReference type="AlphaFoldDB" id="A0AAV5DHC6"/>
<dbReference type="Gene3D" id="3.40.50.1820">
    <property type="entry name" value="alpha/beta hydrolase"/>
    <property type="match status" value="1"/>
</dbReference>
<dbReference type="PANTHER" id="PTHR17630:SF56">
    <property type="entry name" value="ENDO-1,3_1,4-BETA-D-GLUCANASE"/>
    <property type="match status" value="1"/>
</dbReference>
<proteinExistence type="predicted"/>
<reference evidence="2" key="1">
    <citation type="journal article" date="2018" name="DNA Res.">
        <title>Multiple hybrid de novo genome assembly of finger millet, an orphan allotetraploid crop.</title>
        <authorList>
            <person name="Hatakeyama M."/>
            <person name="Aluri S."/>
            <person name="Balachadran M.T."/>
            <person name="Sivarajan S.R."/>
            <person name="Patrignani A."/>
            <person name="Gruter S."/>
            <person name="Poveda L."/>
            <person name="Shimizu-Inatsugi R."/>
            <person name="Baeten J."/>
            <person name="Francoijs K.J."/>
            <person name="Nataraja K.N."/>
            <person name="Reddy Y.A.N."/>
            <person name="Phadnis S."/>
            <person name="Ravikumar R.L."/>
            <person name="Schlapbach R."/>
            <person name="Sreeman S.M."/>
            <person name="Shimizu K.K."/>
        </authorList>
    </citation>
    <scope>NUCLEOTIDE SEQUENCE</scope>
</reference>
<dbReference type="Proteomes" id="UP001054889">
    <property type="component" value="Unassembled WGS sequence"/>
</dbReference>
<evidence type="ECO:0000256" key="1">
    <source>
        <dbReference type="SAM" id="MobiDB-lite"/>
    </source>
</evidence>
<evidence type="ECO:0000313" key="2">
    <source>
        <dbReference type="EMBL" id="GJN09668.1"/>
    </source>
</evidence>
<dbReference type="EMBL" id="BQKI01000016">
    <property type="protein sequence ID" value="GJN09668.1"/>
    <property type="molecule type" value="Genomic_DNA"/>
</dbReference>
<dbReference type="SUPFAM" id="SSF53474">
    <property type="entry name" value="alpha/beta-Hydrolases"/>
    <property type="match status" value="1"/>
</dbReference>
<comment type="caution">
    <text evidence="2">The sequence shown here is derived from an EMBL/GenBank/DDBJ whole genome shotgun (WGS) entry which is preliminary data.</text>
</comment>
<accession>A0AAV5DHC6</accession>
<gene>
    <name evidence="2" type="primary">ga27693</name>
    <name evidence="2" type="ORF">PR202_ga27693</name>
</gene>
<organism evidence="2 3">
    <name type="scientific">Eleusine coracana subsp. coracana</name>
    <dbReference type="NCBI Taxonomy" id="191504"/>
    <lineage>
        <taxon>Eukaryota</taxon>
        <taxon>Viridiplantae</taxon>
        <taxon>Streptophyta</taxon>
        <taxon>Embryophyta</taxon>
        <taxon>Tracheophyta</taxon>
        <taxon>Spermatophyta</taxon>
        <taxon>Magnoliopsida</taxon>
        <taxon>Liliopsida</taxon>
        <taxon>Poales</taxon>
        <taxon>Poaceae</taxon>
        <taxon>PACMAD clade</taxon>
        <taxon>Chloridoideae</taxon>
        <taxon>Cynodonteae</taxon>
        <taxon>Eleusininae</taxon>
        <taxon>Eleusine</taxon>
    </lineage>
</organism>
<dbReference type="InterPro" id="IPR029058">
    <property type="entry name" value="AB_hydrolase_fold"/>
</dbReference>
<keyword evidence="3" id="KW-1185">Reference proteome</keyword>
<feature type="region of interest" description="Disordered" evidence="1">
    <location>
        <begin position="1"/>
        <end position="21"/>
    </location>
</feature>
<protein>
    <submittedName>
        <fullName evidence="2">Uncharacterized protein</fullName>
    </submittedName>
</protein>
<dbReference type="PANTHER" id="PTHR17630">
    <property type="entry name" value="DIENELACTONE HYDROLASE"/>
    <property type="match status" value="1"/>
</dbReference>
<sequence length="198" mass="22472">MSRAVRTHRTQEEGEGEAAMVEGMGGGDGRGEWVAAAWSRGGSGDGWVEERKEEEERRERRRRRLGELRDRLGYFVVVPDFFHGDYFDNSKNISEWLKYHSPEKQLGLEAIAGVVSETASVPTMIAQAYYLRTGKFGTEMAKTNDIQVVSMSHPTFVTADDMKEVKLPIEILGAQNDMVTPPKLVYQYMHVLQQRNED</sequence>
<name>A0AAV5DHC6_ELECO</name>
<evidence type="ECO:0000313" key="3">
    <source>
        <dbReference type="Proteomes" id="UP001054889"/>
    </source>
</evidence>
<reference evidence="2" key="2">
    <citation type="submission" date="2021-12" db="EMBL/GenBank/DDBJ databases">
        <title>Resequencing data analysis of finger millet.</title>
        <authorList>
            <person name="Hatakeyama M."/>
            <person name="Aluri S."/>
            <person name="Balachadran M.T."/>
            <person name="Sivarajan S.R."/>
            <person name="Poveda L."/>
            <person name="Shimizu-Inatsugi R."/>
            <person name="Schlapbach R."/>
            <person name="Sreeman S.M."/>
            <person name="Shimizu K.K."/>
        </authorList>
    </citation>
    <scope>NUCLEOTIDE SEQUENCE</scope>
</reference>